<proteinExistence type="predicted"/>
<dbReference type="Pfam" id="PF00072">
    <property type="entry name" value="Response_reg"/>
    <property type="match status" value="1"/>
</dbReference>
<keyword evidence="1" id="KW-0597">Phosphoprotein</keyword>
<name>A0ABS1BJA1_9SPHI</name>
<protein>
    <submittedName>
        <fullName evidence="3">Response regulator</fullName>
    </submittedName>
</protein>
<dbReference type="Proteomes" id="UP000660024">
    <property type="component" value="Unassembled WGS sequence"/>
</dbReference>
<feature type="modified residue" description="4-aspartylphosphate" evidence="1">
    <location>
        <position position="59"/>
    </location>
</feature>
<organism evidence="3 4">
    <name type="scientific">Pedobacter segetis</name>
    <dbReference type="NCBI Taxonomy" id="2793069"/>
    <lineage>
        <taxon>Bacteria</taxon>
        <taxon>Pseudomonadati</taxon>
        <taxon>Bacteroidota</taxon>
        <taxon>Sphingobacteriia</taxon>
        <taxon>Sphingobacteriales</taxon>
        <taxon>Sphingobacteriaceae</taxon>
        <taxon>Pedobacter</taxon>
    </lineage>
</organism>
<dbReference type="PROSITE" id="PS50110">
    <property type="entry name" value="RESPONSE_REGULATORY"/>
    <property type="match status" value="1"/>
</dbReference>
<evidence type="ECO:0000256" key="1">
    <source>
        <dbReference type="PROSITE-ProRule" id="PRU00169"/>
    </source>
</evidence>
<dbReference type="Gene3D" id="3.40.50.2300">
    <property type="match status" value="1"/>
</dbReference>
<dbReference type="InterPro" id="IPR001789">
    <property type="entry name" value="Sig_transdc_resp-reg_receiver"/>
</dbReference>
<dbReference type="RefSeq" id="WP_200585720.1">
    <property type="nucleotide sequence ID" value="NZ_JAEHFY010000009.1"/>
</dbReference>
<reference evidence="3 4" key="1">
    <citation type="submission" date="2020-12" db="EMBL/GenBank/DDBJ databases">
        <title>Bacterial novel species Pedobacter sp. SD-b isolated from soil.</title>
        <authorList>
            <person name="Jung H.-Y."/>
        </authorList>
    </citation>
    <scope>NUCLEOTIDE SEQUENCE [LARGE SCALE GENOMIC DNA]</scope>
    <source>
        <strain evidence="3 4">SD-b</strain>
    </source>
</reference>
<dbReference type="EMBL" id="JAEHFY010000009">
    <property type="protein sequence ID" value="MBK0382913.1"/>
    <property type="molecule type" value="Genomic_DNA"/>
</dbReference>
<evidence type="ECO:0000259" key="2">
    <source>
        <dbReference type="PROSITE" id="PS50110"/>
    </source>
</evidence>
<dbReference type="InterPro" id="IPR011006">
    <property type="entry name" value="CheY-like_superfamily"/>
</dbReference>
<dbReference type="SMART" id="SM00448">
    <property type="entry name" value="REC"/>
    <property type="match status" value="1"/>
</dbReference>
<comment type="caution">
    <text evidence="3">The sequence shown here is derived from an EMBL/GenBank/DDBJ whole genome shotgun (WGS) entry which is preliminary data.</text>
</comment>
<evidence type="ECO:0000313" key="4">
    <source>
        <dbReference type="Proteomes" id="UP000660024"/>
    </source>
</evidence>
<gene>
    <name evidence="3" type="ORF">I5M32_08065</name>
</gene>
<evidence type="ECO:0000313" key="3">
    <source>
        <dbReference type="EMBL" id="MBK0382913.1"/>
    </source>
</evidence>
<sequence length="167" mass="19201">MIKKVLIAEDHESANISVRKTLEDLGISQPTYTYYCDDAFLQVEKAIAENKPFDLLITDLSFDEDDRPQKIADGIELIKVIRNLQPKIKVLVFSGEGKMAMIDHLFKESKINAYVRKARRDVEELKNALLAIQKNKNYISKPLRRSINQKNTFEFSTYDISIINSSC</sequence>
<dbReference type="SUPFAM" id="SSF52172">
    <property type="entry name" value="CheY-like"/>
    <property type="match status" value="1"/>
</dbReference>
<keyword evidence="4" id="KW-1185">Reference proteome</keyword>
<accession>A0ABS1BJA1</accession>
<feature type="domain" description="Response regulatory" evidence="2">
    <location>
        <begin position="4"/>
        <end position="132"/>
    </location>
</feature>